<sequence>NPYYWNASHVYVPYCSSHIWSGDSAARAPGDFLFLGSRIVEHVIRELLPRGLTDAKLLILAGSSAGAAGVMINLDLIASLLTSVGLPAQVKGIADSGWIMDNKPIVSPNSAPIGAANTGNVEQSSAGRVRRTIHARAVEVSIRVPSVPNTAHTPIHVPVAVLRGTDAFGRRIVNPFSTPIQVYPQFGPTAQGIPRERVSLLTKPDWRTIAINGVRLPDAIRCWEQTCSGPTQPTTSTYSPSPVGGPYTVINRHSPPATVTNGTLGGAQTVPLNDWPLAAQQHYTKQQQKKKHKRRKHMRRRHKTKREQIVLNDTNSSNNNSTGGKSSGGTGSSSGGHKSHNSYHHSHHNEHRLRAHSNQCHHWLVDDCQWPQCNRECPKMHKNYMD</sequence>
<dbReference type="AlphaFoldDB" id="A0A7R9L5J8"/>
<name>A0A7R9L5J8_9ACAR</name>
<gene>
    <name evidence="3" type="ORF">OSB1V03_LOCUS14682</name>
</gene>
<proteinExistence type="inferred from homology"/>
<feature type="region of interest" description="Disordered" evidence="2">
    <location>
        <begin position="281"/>
        <end position="350"/>
    </location>
</feature>
<organism evidence="3">
    <name type="scientific">Medioppia subpectinata</name>
    <dbReference type="NCBI Taxonomy" id="1979941"/>
    <lineage>
        <taxon>Eukaryota</taxon>
        <taxon>Metazoa</taxon>
        <taxon>Ecdysozoa</taxon>
        <taxon>Arthropoda</taxon>
        <taxon>Chelicerata</taxon>
        <taxon>Arachnida</taxon>
        <taxon>Acari</taxon>
        <taxon>Acariformes</taxon>
        <taxon>Sarcoptiformes</taxon>
        <taxon>Oribatida</taxon>
        <taxon>Brachypylina</taxon>
        <taxon>Oppioidea</taxon>
        <taxon>Oppiidae</taxon>
        <taxon>Medioppia</taxon>
    </lineage>
</organism>
<comment type="similarity">
    <text evidence="1">Belongs to the pectinacetylesterase family. Notum subfamily.</text>
</comment>
<dbReference type="Proteomes" id="UP000759131">
    <property type="component" value="Unassembled WGS sequence"/>
</dbReference>
<protein>
    <submittedName>
        <fullName evidence="3">Uncharacterized protein</fullName>
    </submittedName>
</protein>
<feature type="non-terminal residue" evidence="3">
    <location>
        <position position="1"/>
    </location>
</feature>
<dbReference type="InterPro" id="IPR004963">
    <property type="entry name" value="PAE/NOTUM"/>
</dbReference>
<dbReference type="OrthoDB" id="2015280at2759"/>
<feature type="compositionally biased region" description="Basic residues" evidence="2">
    <location>
        <begin position="287"/>
        <end position="305"/>
    </location>
</feature>
<evidence type="ECO:0000256" key="2">
    <source>
        <dbReference type="SAM" id="MobiDB-lite"/>
    </source>
</evidence>
<feature type="compositionally biased region" description="Gly residues" evidence="2">
    <location>
        <begin position="325"/>
        <end position="334"/>
    </location>
</feature>
<evidence type="ECO:0000313" key="4">
    <source>
        <dbReference type="Proteomes" id="UP000759131"/>
    </source>
</evidence>
<dbReference type="GO" id="GO:0016787">
    <property type="term" value="F:hydrolase activity"/>
    <property type="evidence" value="ECO:0007669"/>
    <property type="project" value="InterPro"/>
</dbReference>
<reference evidence="3" key="1">
    <citation type="submission" date="2020-11" db="EMBL/GenBank/DDBJ databases">
        <authorList>
            <person name="Tran Van P."/>
        </authorList>
    </citation>
    <scope>NUCLEOTIDE SEQUENCE</scope>
</reference>
<evidence type="ECO:0000313" key="3">
    <source>
        <dbReference type="EMBL" id="CAD7634286.1"/>
    </source>
</evidence>
<dbReference type="EMBL" id="OC868914">
    <property type="protein sequence ID" value="CAD7634286.1"/>
    <property type="molecule type" value="Genomic_DNA"/>
</dbReference>
<dbReference type="EMBL" id="CAJPIZ010014339">
    <property type="protein sequence ID" value="CAG2114716.1"/>
    <property type="molecule type" value="Genomic_DNA"/>
</dbReference>
<accession>A0A7R9L5J8</accession>
<keyword evidence="4" id="KW-1185">Reference proteome</keyword>
<dbReference type="Pfam" id="PF03283">
    <property type="entry name" value="PAE"/>
    <property type="match status" value="1"/>
</dbReference>
<feature type="compositionally biased region" description="Low complexity" evidence="2">
    <location>
        <begin position="315"/>
        <end position="324"/>
    </location>
</feature>
<feature type="compositionally biased region" description="Basic residues" evidence="2">
    <location>
        <begin position="337"/>
        <end position="350"/>
    </location>
</feature>
<evidence type="ECO:0000256" key="1">
    <source>
        <dbReference type="ARBA" id="ARBA00010213"/>
    </source>
</evidence>
<dbReference type="PANTHER" id="PTHR21562">
    <property type="entry name" value="NOTUM-RELATED"/>
    <property type="match status" value="1"/>
</dbReference>
<dbReference type="PANTHER" id="PTHR21562:SF122">
    <property type="entry name" value="PALMITOLEOYL-PROTEIN CARBOXYLESTERASE NOTUM"/>
    <property type="match status" value="1"/>
</dbReference>